<dbReference type="Pfam" id="PF03466">
    <property type="entry name" value="LysR_substrate"/>
    <property type="match status" value="1"/>
</dbReference>
<keyword evidence="7" id="KW-1185">Reference proteome</keyword>
<dbReference type="PANTHER" id="PTHR30419:SF8">
    <property type="entry name" value="NITROGEN ASSIMILATION TRANSCRIPTIONAL ACTIVATOR-RELATED"/>
    <property type="match status" value="1"/>
</dbReference>
<evidence type="ECO:0000313" key="6">
    <source>
        <dbReference type="EMBL" id="MBL0420953.1"/>
    </source>
</evidence>
<evidence type="ECO:0000313" key="7">
    <source>
        <dbReference type="Proteomes" id="UP000613011"/>
    </source>
</evidence>
<sequence>MNSDDLECFVRIVSSGSLSKAALELGADHSTLSRVIARLEGDTQVRLLHRSGRGVVPTEAGKALYELSMDVVTRMENARNAIRIYQCGGPRKLVIAAQPTIARISLIPLSLRLKEQFPNTQLKIIEGLGARILNLLASGEVDIALFYLPKNTAELKVDVLLHEHVSLIAPPAHTHIGDTFPVSGLGGVPLILPSTSYGLRVLAEGLAQQAGVSLNIVAECDGSTSLTKHMVQAGLGSTILPVAAVADELAQGKLRAARLVEPEVVRQIGIATSKNRAPIVGHWAMMRIFHEEITHIVKSGGWPGAVIA</sequence>
<dbReference type="PROSITE" id="PS50931">
    <property type="entry name" value="HTH_LYSR"/>
    <property type="match status" value="1"/>
</dbReference>
<dbReference type="InterPro" id="IPR005119">
    <property type="entry name" value="LysR_subst-bd"/>
</dbReference>
<dbReference type="SUPFAM" id="SSF46785">
    <property type="entry name" value="Winged helix' DNA-binding domain"/>
    <property type="match status" value="1"/>
</dbReference>
<comment type="similarity">
    <text evidence="1">Belongs to the LysR transcriptional regulatory family.</text>
</comment>
<dbReference type="GO" id="GO:0005829">
    <property type="term" value="C:cytosol"/>
    <property type="evidence" value="ECO:0007669"/>
    <property type="project" value="TreeGrafter"/>
</dbReference>
<organism evidence="6 7">
    <name type="scientific">Ramlibacter aurantiacus</name>
    <dbReference type="NCBI Taxonomy" id="2801330"/>
    <lineage>
        <taxon>Bacteria</taxon>
        <taxon>Pseudomonadati</taxon>
        <taxon>Pseudomonadota</taxon>
        <taxon>Betaproteobacteria</taxon>
        <taxon>Burkholderiales</taxon>
        <taxon>Comamonadaceae</taxon>
        <taxon>Ramlibacter</taxon>
    </lineage>
</organism>
<dbReference type="EMBL" id="JAEQNA010000003">
    <property type="protein sequence ID" value="MBL0420953.1"/>
    <property type="molecule type" value="Genomic_DNA"/>
</dbReference>
<dbReference type="Proteomes" id="UP000613011">
    <property type="component" value="Unassembled WGS sequence"/>
</dbReference>
<dbReference type="Gene3D" id="3.40.190.290">
    <property type="match status" value="1"/>
</dbReference>
<dbReference type="Pfam" id="PF00126">
    <property type="entry name" value="HTH_1"/>
    <property type="match status" value="1"/>
</dbReference>
<keyword evidence="2" id="KW-0805">Transcription regulation</keyword>
<dbReference type="RefSeq" id="WP_201684016.1">
    <property type="nucleotide sequence ID" value="NZ_JAEQNA010000003.1"/>
</dbReference>
<name>A0A937D6H4_9BURK</name>
<protein>
    <submittedName>
        <fullName evidence="6">LysR family transcriptional regulator</fullName>
    </submittedName>
</protein>
<keyword evidence="3" id="KW-0238">DNA-binding</keyword>
<dbReference type="GO" id="GO:0003677">
    <property type="term" value="F:DNA binding"/>
    <property type="evidence" value="ECO:0007669"/>
    <property type="project" value="UniProtKB-KW"/>
</dbReference>
<accession>A0A937D6H4</accession>
<gene>
    <name evidence="6" type="ORF">JI739_11400</name>
</gene>
<dbReference type="InterPro" id="IPR036390">
    <property type="entry name" value="WH_DNA-bd_sf"/>
</dbReference>
<keyword evidence="4" id="KW-0804">Transcription</keyword>
<evidence type="ECO:0000256" key="2">
    <source>
        <dbReference type="ARBA" id="ARBA00023015"/>
    </source>
</evidence>
<evidence type="ECO:0000256" key="3">
    <source>
        <dbReference type="ARBA" id="ARBA00023125"/>
    </source>
</evidence>
<evidence type="ECO:0000259" key="5">
    <source>
        <dbReference type="PROSITE" id="PS50931"/>
    </source>
</evidence>
<dbReference type="InterPro" id="IPR050950">
    <property type="entry name" value="HTH-type_LysR_regulators"/>
</dbReference>
<evidence type="ECO:0000256" key="4">
    <source>
        <dbReference type="ARBA" id="ARBA00023163"/>
    </source>
</evidence>
<comment type="caution">
    <text evidence="6">The sequence shown here is derived from an EMBL/GenBank/DDBJ whole genome shotgun (WGS) entry which is preliminary data.</text>
</comment>
<reference evidence="6" key="1">
    <citation type="submission" date="2021-01" db="EMBL/GenBank/DDBJ databases">
        <title>Ramlibacter sp. strain AW1 16S ribosomal RNA gene Genome sequencing and assembly.</title>
        <authorList>
            <person name="Kang M."/>
        </authorList>
    </citation>
    <scope>NUCLEOTIDE SEQUENCE</scope>
    <source>
        <strain evidence="6">AW1</strain>
    </source>
</reference>
<dbReference type="SUPFAM" id="SSF53850">
    <property type="entry name" value="Periplasmic binding protein-like II"/>
    <property type="match status" value="1"/>
</dbReference>
<dbReference type="AlphaFoldDB" id="A0A937D6H4"/>
<dbReference type="Gene3D" id="1.10.10.10">
    <property type="entry name" value="Winged helix-like DNA-binding domain superfamily/Winged helix DNA-binding domain"/>
    <property type="match status" value="1"/>
</dbReference>
<feature type="domain" description="HTH lysR-type" evidence="5">
    <location>
        <begin position="1"/>
        <end position="58"/>
    </location>
</feature>
<dbReference type="InterPro" id="IPR036388">
    <property type="entry name" value="WH-like_DNA-bd_sf"/>
</dbReference>
<proteinExistence type="inferred from homology"/>
<evidence type="ECO:0000256" key="1">
    <source>
        <dbReference type="ARBA" id="ARBA00009437"/>
    </source>
</evidence>
<dbReference type="GO" id="GO:0003700">
    <property type="term" value="F:DNA-binding transcription factor activity"/>
    <property type="evidence" value="ECO:0007669"/>
    <property type="project" value="InterPro"/>
</dbReference>
<dbReference type="InterPro" id="IPR000847">
    <property type="entry name" value="LysR_HTH_N"/>
</dbReference>
<dbReference type="PANTHER" id="PTHR30419">
    <property type="entry name" value="HTH-TYPE TRANSCRIPTIONAL REGULATOR YBHD"/>
    <property type="match status" value="1"/>
</dbReference>